<dbReference type="InterPro" id="IPR032675">
    <property type="entry name" value="LRR_dom_sf"/>
</dbReference>
<evidence type="ECO:0000313" key="3">
    <source>
        <dbReference type="Proteomes" id="UP001148786"/>
    </source>
</evidence>
<gene>
    <name evidence="2" type="ORF">NLJ89_g11418</name>
</gene>
<reference evidence="2" key="1">
    <citation type="submission" date="2022-07" db="EMBL/GenBank/DDBJ databases">
        <title>Genome Sequence of Agrocybe chaxingu.</title>
        <authorList>
            <person name="Buettner E."/>
        </authorList>
    </citation>
    <scope>NUCLEOTIDE SEQUENCE</scope>
    <source>
        <strain evidence="2">MP-N11</strain>
    </source>
</reference>
<name>A0A9W8JNR9_9AGAR</name>
<keyword evidence="3" id="KW-1185">Reference proteome</keyword>
<evidence type="ECO:0008006" key="4">
    <source>
        <dbReference type="Google" id="ProtNLM"/>
    </source>
</evidence>
<protein>
    <recommendedName>
        <fullName evidence="4">F-box domain-containing protein</fullName>
    </recommendedName>
</protein>
<accession>A0A9W8JNR9</accession>
<dbReference type="EMBL" id="JANKHO010002608">
    <property type="protein sequence ID" value="KAJ3490640.1"/>
    <property type="molecule type" value="Genomic_DNA"/>
</dbReference>
<sequence>MANPTGGFSRPEIPWGGEDFKMNYPDNLVPFLQHNSPITSQIARDRIHEILTDTEQSLAVLERELSSVDAQILALQQRRQELVQQATPGRMTLDACKKALAPIRNIPLEIFQEIVLHALPPQPNPTLKQAPMSLSHVCRDWRNALLTFPHAWQELFLEVDITTIYQRKPQNTVNSWFRRAGHLPLSFYIHFHHDGPHWHQGGVEMFNSIVARFFNGINSFSPRIRHLGLSADQVLDYFLYFEEPVFPTPNIHSLMLHMNRPISRAQYVAITNTDERESLFAFKKLLKLQKLSLDDPITFHGPGRLMFPWSQLTDLDLTRDEADEFDDESSTDDSDEEEDATLAHHHLEDLRVCIHDEGIRHNWCFEACRFPRLRLLHLSHDYEFVDDGSDGEVGQDFPPEFSSLQALSVEGDWSESPESLQQLYTAAASITKLSVMVDLDTLSVLKTLTPRYCSSTDEQWSDEDSNTSVKEPELIMPNLSSLTLVVGAISDDELPEILKWLELMLTFRSTAGHFKLLKKFRLLSRSWDDTVLRRIQSLLECYSEFDFEVGGLWHLHRGTTTCAEWKAEITHRMSRRAIARARGLPVPIRE</sequence>
<feature type="coiled-coil region" evidence="1">
    <location>
        <begin position="51"/>
        <end position="85"/>
    </location>
</feature>
<dbReference type="OrthoDB" id="2269034at2759"/>
<dbReference type="SUPFAM" id="SSF52047">
    <property type="entry name" value="RNI-like"/>
    <property type="match status" value="1"/>
</dbReference>
<evidence type="ECO:0000256" key="1">
    <source>
        <dbReference type="SAM" id="Coils"/>
    </source>
</evidence>
<evidence type="ECO:0000313" key="2">
    <source>
        <dbReference type="EMBL" id="KAJ3490640.1"/>
    </source>
</evidence>
<keyword evidence="1" id="KW-0175">Coiled coil</keyword>
<dbReference type="AlphaFoldDB" id="A0A9W8JNR9"/>
<dbReference type="Proteomes" id="UP001148786">
    <property type="component" value="Unassembled WGS sequence"/>
</dbReference>
<organism evidence="2 3">
    <name type="scientific">Agrocybe chaxingu</name>
    <dbReference type="NCBI Taxonomy" id="84603"/>
    <lineage>
        <taxon>Eukaryota</taxon>
        <taxon>Fungi</taxon>
        <taxon>Dikarya</taxon>
        <taxon>Basidiomycota</taxon>
        <taxon>Agaricomycotina</taxon>
        <taxon>Agaricomycetes</taxon>
        <taxon>Agaricomycetidae</taxon>
        <taxon>Agaricales</taxon>
        <taxon>Agaricineae</taxon>
        <taxon>Strophariaceae</taxon>
        <taxon>Agrocybe</taxon>
    </lineage>
</organism>
<proteinExistence type="predicted"/>
<dbReference type="Gene3D" id="3.80.10.10">
    <property type="entry name" value="Ribonuclease Inhibitor"/>
    <property type="match status" value="1"/>
</dbReference>
<comment type="caution">
    <text evidence="2">The sequence shown here is derived from an EMBL/GenBank/DDBJ whole genome shotgun (WGS) entry which is preliminary data.</text>
</comment>